<evidence type="ECO:0000313" key="1">
    <source>
        <dbReference type="EMBL" id="TZG26271.1"/>
    </source>
</evidence>
<dbReference type="EMBL" id="VTOU01000003">
    <property type="protein sequence ID" value="TZG26271.1"/>
    <property type="molecule type" value="Genomic_DNA"/>
</dbReference>
<accession>A0A5D9C8C2</accession>
<proteinExistence type="predicted"/>
<keyword evidence="2" id="KW-1185">Reference proteome</keyword>
<dbReference type="Proteomes" id="UP000322077">
    <property type="component" value="Unassembled WGS sequence"/>
</dbReference>
<organism evidence="1 2">
    <name type="scientific">Sphingomonas montanisoli</name>
    <dbReference type="NCBI Taxonomy" id="2606412"/>
    <lineage>
        <taxon>Bacteria</taxon>
        <taxon>Pseudomonadati</taxon>
        <taxon>Pseudomonadota</taxon>
        <taxon>Alphaproteobacteria</taxon>
        <taxon>Sphingomonadales</taxon>
        <taxon>Sphingomonadaceae</taxon>
        <taxon>Sphingomonas</taxon>
    </lineage>
</organism>
<dbReference type="RefSeq" id="WP_149523077.1">
    <property type="nucleotide sequence ID" value="NZ_VTOU01000003.1"/>
</dbReference>
<dbReference type="AlphaFoldDB" id="A0A5D9C8C2"/>
<evidence type="ECO:0000313" key="2">
    <source>
        <dbReference type="Proteomes" id="UP000322077"/>
    </source>
</evidence>
<comment type="caution">
    <text evidence="1">The sequence shown here is derived from an EMBL/GenBank/DDBJ whole genome shotgun (WGS) entry which is preliminary data.</text>
</comment>
<gene>
    <name evidence="1" type="ORF">FYJ91_15120</name>
</gene>
<reference evidence="1 2" key="1">
    <citation type="submission" date="2019-08" db="EMBL/GenBank/DDBJ databases">
        <authorList>
            <person name="Wang G."/>
            <person name="Xu Z."/>
        </authorList>
    </citation>
    <scope>NUCLEOTIDE SEQUENCE [LARGE SCALE GENOMIC DNA]</scope>
    <source>
        <strain evidence="1 2">ZX</strain>
    </source>
</reference>
<sequence length="61" mass="6862">MKDRKSPDYVRCVTQPETGSLVKKRKTCRTNAQWDAIEAEQQTGANDLVVRSRAFIVPNPG</sequence>
<name>A0A5D9C8C2_9SPHN</name>
<protein>
    <submittedName>
        <fullName evidence="1">Uncharacterized protein</fullName>
    </submittedName>
</protein>